<dbReference type="Gene3D" id="3.30.559.10">
    <property type="entry name" value="Chloramphenicol acetyltransferase-like domain"/>
    <property type="match status" value="2"/>
</dbReference>
<keyword evidence="4" id="KW-1185">Reference proteome</keyword>
<keyword evidence="2" id="KW-0808">Transferase</keyword>
<dbReference type="Proteomes" id="UP001141552">
    <property type="component" value="Unassembled WGS sequence"/>
</dbReference>
<dbReference type="AlphaFoldDB" id="A0A9Q0J8I1"/>
<evidence type="ECO:0000256" key="1">
    <source>
        <dbReference type="ARBA" id="ARBA00009861"/>
    </source>
</evidence>
<dbReference type="InterPro" id="IPR023213">
    <property type="entry name" value="CAT-like_dom_sf"/>
</dbReference>
<organism evidence="3 4">
    <name type="scientific">Turnera subulata</name>
    <dbReference type="NCBI Taxonomy" id="218843"/>
    <lineage>
        <taxon>Eukaryota</taxon>
        <taxon>Viridiplantae</taxon>
        <taxon>Streptophyta</taxon>
        <taxon>Embryophyta</taxon>
        <taxon>Tracheophyta</taxon>
        <taxon>Spermatophyta</taxon>
        <taxon>Magnoliopsida</taxon>
        <taxon>eudicotyledons</taxon>
        <taxon>Gunneridae</taxon>
        <taxon>Pentapetalae</taxon>
        <taxon>rosids</taxon>
        <taxon>fabids</taxon>
        <taxon>Malpighiales</taxon>
        <taxon>Passifloraceae</taxon>
        <taxon>Turnera</taxon>
    </lineage>
</organism>
<name>A0A9Q0J8I1_9ROSI</name>
<dbReference type="OrthoDB" id="1483986at2759"/>
<dbReference type="EMBL" id="JAKUCV010004955">
    <property type="protein sequence ID" value="KAJ4833416.1"/>
    <property type="molecule type" value="Genomic_DNA"/>
</dbReference>
<gene>
    <name evidence="3" type="ORF">Tsubulata_018260</name>
</gene>
<comment type="caution">
    <text evidence="3">The sequence shown here is derived from an EMBL/GenBank/DDBJ whole genome shotgun (WGS) entry which is preliminary data.</text>
</comment>
<reference evidence="3" key="2">
    <citation type="journal article" date="2023" name="Plants (Basel)">
        <title>Annotation of the Turnera subulata (Passifloraceae) Draft Genome Reveals the S-Locus Evolved after the Divergence of Turneroideae from Passifloroideae in a Stepwise Manner.</title>
        <authorList>
            <person name="Henning P.M."/>
            <person name="Roalson E.H."/>
            <person name="Mir W."/>
            <person name="McCubbin A.G."/>
            <person name="Shore J.S."/>
        </authorList>
    </citation>
    <scope>NUCLEOTIDE SEQUENCE</scope>
    <source>
        <strain evidence="3">F60SS</strain>
    </source>
</reference>
<evidence type="ECO:0000313" key="3">
    <source>
        <dbReference type="EMBL" id="KAJ4833416.1"/>
    </source>
</evidence>
<proteinExistence type="inferred from homology"/>
<dbReference type="PANTHER" id="PTHR31147">
    <property type="entry name" value="ACYL TRANSFERASE 4"/>
    <property type="match status" value="1"/>
</dbReference>
<accession>A0A9Q0J8I1</accession>
<comment type="similarity">
    <text evidence="1">Belongs to the plant acyltransferase family.</text>
</comment>
<dbReference type="PANTHER" id="PTHR31147:SF66">
    <property type="entry name" value="OS05G0315700 PROTEIN"/>
    <property type="match status" value="1"/>
</dbReference>
<dbReference type="Pfam" id="PF02458">
    <property type="entry name" value="Transferase"/>
    <property type="match status" value="1"/>
</dbReference>
<reference evidence="3" key="1">
    <citation type="submission" date="2022-02" db="EMBL/GenBank/DDBJ databases">
        <authorList>
            <person name="Henning P.M."/>
            <person name="McCubbin A.G."/>
            <person name="Shore J.S."/>
        </authorList>
    </citation>
    <scope>NUCLEOTIDE SEQUENCE</scope>
    <source>
        <strain evidence="3">F60SS</strain>
        <tissue evidence="3">Leaves</tissue>
    </source>
</reference>
<sequence>MAIAAVSHEFEVHRREPELLRPAKPTPHEFKYLSDIDDQEGFRFHLQAAFFYRNNPSRAGKDPVKTIREALAKTLVFYYPFAGRLREGPNRKLIVECNGKGIVFIEADAEATIEDFGDPIKPPFPCMEELLYHVPGTTGVLNCPMLLVQVTRLKCGGFIFAFHYNHTLSDGPGIVQFLRAVGEIARGAEAPSVLPVWERHLLSASDPPRVTHQHLEYQESASKFDNTSESVDLIDRSFYFGPKQLFTLRSLLPPGSHSAFEIMTACLWKCRTMALQLHPEEEVRFMCVINARAKFSPPILPQGYYGNGFVLPVVATTAGELCKNPVAYSLDLVKKAKAKLSKDYVRSVASYLVLNGRPHFNAARTFIVSDIKNTGIGDVDFGWGEVLYGGTAEAGSDMLPGCTYITSFTTSGGEKGTMVSLSLPAPVMERFVKELDLLLKKNQPSGGDASSKFVQSSL</sequence>
<evidence type="ECO:0000313" key="4">
    <source>
        <dbReference type="Proteomes" id="UP001141552"/>
    </source>
</evidence>
<dbReference type="GO" id="GO:0016740">
    <property type="term" value="F:transferase activity"/>
    <property type="evidence" value="ECO:0007669"/>
    <property type="project" value="UniProtKB-KW"/>
</dbReference>
<dbReference type="InterPro" id="IPR050898">
    <property type="entry name" value="Plant_acyltransferase"/>
</dbReference>
<evidence type="ECO:0008006" key="5">
    <source>
        <dbReference type="Google" id="ProtNLM"/>
    </source>
</evidence>
<protein>
    <recommendedName>
        <fullName evidence="5">Benzyl alcohol O-benzoyltransferase</fullName>
    </recommendedName>
</protein>
<evidence type="ECO:0000256" key="2">
    <source>
        <dbReference type="ARBA" id="ARBA00022679"/>
    </source>
</evidence>